<sequence>SSIVHEVEIGVERIVLPQLSISDGESFQIELHSIRLNKGFDQLGSVDSTVGFTNDVEITEFELGIGIDEVLKSQHEIVRRL</sequence>
<dbReference type="AlphaFoldDB" id="A0AAN4Z1K1"/>
<proteinExistence type="predicted"/>
<evidence type="ECO:0000313" key="1">
    <source>
        <dbReference type="EMBL" id="GMR32842.1"/>
    </source>
</evidence>
<evidence type="ECO:0000313" key="2">
    <source>
        <dbReference type="Proteomes" id="UP001328107"/>
    </source>
</evidence>
<dbReference type="Proteomes" id="UP001328107">
    <property type="component" value="Unassembled WGS sequence"/>
</dbReference>
<gene>
    <name evidence="1" type="ORF">PMAYCL1PPCAC_03037</name>
</gene>
<feature type="non-terminal residue" evidence="1">
    <location>
        <position position="1"/>
    </location>
</feature>
<reference evidence="2" key="1">
    <citation type="submission" date="2022-10" db="EMBL/GenBank/DDBJ databases">
        <title>Genome assembly of Pristionchus species.</title>
        <authorList>
            <person name="Yoshida K."/>
            <person name="Sommer R.J."/>
        </authorList>
    </citation>
    <scope>NUCLEOTIDE SEQUENCE [LARGE SCALE GENOMIC DNA]</scope>
    <source>
        <strain evidence="2">RS5460</strain>
    </source>
</reference>
<feature type="non-terminal residue" evidence="1">
    <location>
        <position position="81"/>
    </location>
</feature>
<accession>A0AAN4Z1K1</accession>
<protein>
    <submittedName>
        <fullName evidence="1">Uncharacterized protein</fullName>
    </submittedName>
</protein>
<organism evidence="1 2">
    <name type="scientific">Pristionchus mayeri</name>
    <dbReference type="NCBI Taxonomy" id="1317129"/>
    <lineage>
        <taxon>Eukaryota</taxon>
        <taxon>Metazoa</taxon>
        <taxon>Ecdysozoa</taxon>
        <taxon>Nematoda</taxon>
        <taxon>Chromadorea</taxon>
        <taxon>Rhabditida</taxon>
        <taxon>Rhabditina</taxon>
        <taxon>Diplogasteromorpha</taxon>
        <taxon>Diplogasteroidea</taxon>
        <taxon>Neodiplogasteridae</taxon>
        <taxon>Pristionchus</taxon>
    </lineage>
</organism>
<keyword evidence="2" id="KW-1185">Reference proteome</keyword>
<dbReference type="EMBL" id="BTRK01000001">
    <property type="protein sequence ID" value="GMR32842.1"/>
    <property type="molecule type" value="Genomic_DNA"/>
</dbReference>
<comment type="caution">
    <text evidence="1">The sequence shown here is derived from an EMBL/GenBank/DDBJ whole genome shotgun (WGS) entry which is preliminary data.</text>
</comment>
<name>A0AAN4Z1K1_9BILA</name>